<sequence length="359" mass="39257">MTSPHTTAFPRRAALGALAGAAALGAAGCSVFSDEGRSQYERAQGHSDATASTDAEGGPSPKPSELPYDVRPLLAPAKKYFGVALDGAPASVAPLARFAKRAGKKPDLVEFYSAWGDAYETRLAVNAWDYGALPYIAWEPFKKTLRQIGAGKDDTYIRRFARDVRDLNQPVAISFAHEMNGHWYPWGSKKASPAEFVRAWRHLHDVFADEGATQVIWVWSPNVINPVPDVRLRPYWPGDAYVDWVGVIGYYGADGPATFRTLYGPTMDEVRAFTKKPFLIAETASEDTPRKPADIHDLFTGVEERDDVLGHVWFDFDKEADWRIASDPAAEAAYRREAAAPSYGFDVRAAGGKGGGAGR</sequence>
<dbReference type="PANTHER" id="PTHR40079:SF4">
    <property type="entry name" value="GH26 DOMAIN-CONTAINING PROTEIN-RELATED"/>
    <property type="match status" value="1"/>
</dbReference>
<dbReference type="InterPro" id="IPR006311">
    <property type="entry name" value="TAT_signal"/>
</dbReference>
<evidence type="ECO:0000256" key="1">
    <source>
        <dbReference type="ARBA" id="ARBA00007754"/>
    </source>
</evidence>
<dbReference type="PROSITE" id="PS51764">
    <property type="entry name" value="GH26"/>
    <property type="match status" value="1"/>
</dbReference>
<feature type="chain" id="PRO_5044850191" evidence="6">
    <location>
        <begin position="20"/>
        <end position="359"/>
    </location>
</feature>
<dbReference type="Gene3D" id="3.20.20.80">
    <property type="entry name" value="Glycosidases"/>
    <property type="match status" value="1"/>
</dbReference>
<feature type="region of interest" description="Disordered" evidence="5">
    <location>
        <begin position="39"/>
        <end position="68"/>
    </location>
</feature>
<dbReference type="InterPro" id="IPR017853">
    <property type="entry name" value="GH"/>
</dbReference>
<evidence type="ECO:0000256" key="4">
    <source>
        <dbReference type="PROSITE-ProRule" id="PRU01100"/>
    </source>
</evidence>
<dbReference type="Proteomes" id="UP001183607">
    <property type="component" value="Unassembled WGS sequence"/>
</dbReference>
<dbReference type="GO" id="GO:0005976">
    <property type="term" value="P:polysaccharide metabolic process"/>
    <property type="evidence" value="ECO:0007669"/>
    <property type="project" value="UniProtKB-ARBA"/>
</dbReference>
<dbReference type="AlphaFoldDB" id="A0ABD5E6P1"/>
<dbReference type="PROSITE" id="PS51318">
    <property type="entry name" value="TAT"/>
    <property type="match status" value="1"/>
</dbReference>
<dbReference type="GO" id="GO:0004553">
    <property type="term" value="F:hydrolase activity, hydrolyzing O-glycosyl compounds"/>
    <property type="evidence" value="ECO:0007669"/>
    <property type="project" value="UniProtKB-ARBA"/>
</dbReference>
<accession>A0ABD5E6P1</accession>
<dbReference type="PANTHER" id="PTHR40079">
    <property type="entry name" value="MANNAN ENDO-1,4-BETA-MANNOSIDASE E-RELATED"/>
    <property type="match status" value="1"/>
</dbReference>
<dbReference type="Pfam" id="PF02156">
    <property type="entry name" value="Glyco_hydro_26"/>
    <property type="match status" value="1"/>
</dbReference>
<dbReference type="EMBL" id="JAVRER010000023">
    <property type="protein sequence ID" value="MDT0417059.1"/>
    <property type="molecule type" value="Genomic_DNA"/>
</dbReference>
<keyword evidence="2 4" id="KW-0378">Hydrolase</keyword>
<feature type="active site" description="Nucleophile" evidence="4">
    <location>
        <position position="282"/>
    </location>
</feature>
<gene>
    <name evidence="8" type="ORF">RM574_16340</name>
</gene>
<organism evidence="8 9">
    <name type="scientific">Streptomyces evansiae</name>
    <dbReference type="NCBI Taxonomy" id="3075535"/>
    <lineage>
        <taxon>Bacteria</taxon>
        <taxon>Bacillati</taxon>
        <taxon>Actinomycetota</taxon>
        <taxon>Actinomycetes</taxon>
        <taxon>Kitasatosporales</taxon>
        <taxon>Streptomycetaceae</taxon>
        <taxon>Streptomyces</taxon>
    </lineage>
</organism>
<name>A0ABD5E6P1_9ACTN</name>
<dbReference type="SUPFAM" id="SSF51445">
    <property type="entry name" value="(Trans)glycosidases"/>
    <property type="match status" value="1"/>
</dbReference>
<comment type="similarity">
    <text evidence="1 4">Belongs to the glycosyl hydrolase 26 family.</text>
</comment>
<feature type="signal peptide" evidence="6">
    <location>
        <begin position="1"/>
        <end position="19"/>
    </location>
</feature>
<keyword evidence="6" id="KW-0732">Signal</keyword>
<reference evidence="9" key="1">
    <citation type="submission" date="2023-07" db="EMBL/GenBank/DDBJ databases">
        <title>30 novel species of actinomycetes from the DSMZ collection.</title>
        <authorList>
            <person name="Nouioui I."/>
        </authorList>
    </citation>
    <scope>NUCLEOTIDE SEQUENCE [LARGE SCALE GENOMIC DNA]</scope>
    <source>
        <strain evidence="9">DSM 41982</strain>
    </source>
</reference>
<evidence type="ECO:0000256" key="2">
    <source>
        <dbReference type="ARBA" id="ARBA00022801"/>
    </source>
</evidence>
<dbReference type="InterPro" id="IPR022790">
    <property type="entry name" value="GH26_dom"/>
</dbReference>
<proteinExistence type="inferred from homology"/>
<keyword evidence="3 4" id="KW-0326">Glycosidase</keyword>
<evidence type="ECO:0000256" key="5">
    <source>
        <dbReference type="SAM" id="MobiDB-lite"/>
    </source>
</evidence>
<protein>
    <submittedName>
        <fullName evidence="8">Glycosyl hydrolase</fullName>
    </submittedName>
</protein>
<evidence type="ECO:0000313" key="9">
    <source>
        <dbReference type="Proteomes" id="UP001183607"/>
    </source>
</evidence>
<feature type="domain" description="GH26" evidence="7">
    <location>
        <begin position="61"/>
        <end position="347"/>
    </location>
</feature>
<feature type="active site" description="Proton donor" evidence="4">
    <location>
        <position position="178"/>
    </location>
</feature>
<dbReference type="RefSeq" id="WP_093853903.1">
    <property type="nucleotide sequence ID" value="NZ_JAVRER010000023.1"/>
</dbReference>
<evidence type="ECO:0000256" key="6">
    <source>
        <dbReference type="SAM" id="SignalP"/>
    </source>
</evidence>
<comment type="caution">
    <text evidence="8">The sequence shown here is derived from an EMBL/GenBank/DDBJ whole genome shotgun (WGS) entry which is preliminary data.</text>
</comment>
<dbReference type="InterPro" id="IPR000805">
    <property type="entry name" value="Glyco_hydro_26"/>
</dbReference>
<evidence type="ECO:0000313" key="8">
    <source>
        <dbReference type="EMBL" id="MDT0417059.1"/>
    </source>
</evidence>
<evidence type="ECO:0000259" key="7">
    <source>
        <dbReference type="PROSITE" id="PS51764"/>
    </source>
</evidence>
<evidence type="ECO:0000256" key="3">
    <source>
        <dbReference type="ARBA" id="ARBA00023295"/>
    </source>
</evidence>